<evidence type="ECO:0000256" key="1">
    <source>
        <dbReference type="SAM" id="MobiDB-lite"/>
    </source>
</evidence>
<keyword evidence="3" id="KW-1185">Reference proteome</keyword>
<dbReference type="AlphaFoldDB" id="A0AAD1VIA3"/>
<gene>
    <name evidence="2" type="ORF">PECUL_23A015289</name>
</gene>
<name>A0AAD1VIA3_PELCU</name>
<proteinExistence type="predicted"/>
<dbReference type="Proteomes" id="UP001295444">
    <property type="component" value="Chromosome 01"/>
</dbReference>
<sequence>MAANLPSKQHCTHEPEDFGDIQQRLNASFARFWMKLLERMQTPKAKSQTLPYRGERNHKRRVKRETPLNNMAAKRQHVSETQHMPPNTRHPEHHLVSQKSHSYKRPKQTPQAPRLRTGIRHLNAQHRALGLGDWTRLNSALHPHKSRQPTQHGETHVSTHRTPCNRPGFAKQTQEVHWIPGTRLQVLRSGIG</sequence>
<feature type="region of interest" description="Disordered" evidence="1">
    <location>
        <begin position="72"/>
        <end position="93"/>
    </location>
</feature>
<protein>
    <submittedName>
        <fullName evidence="2">Uncharacterized protein</fullName>
    </submittedName>
</protein>
<evidence type="ECO:0000313" key="3">
    <source>
        <dbReference type="Proteomes" id="UP001295444"/>
    </source>
</evidence>
<accession>A0AAD1VIA3</accession>
<organism evidence="2 3">
    <name type="scientific">Pelobates cultripes</name>
    <name type="common">Western spadefoot toad</name>
    <dbReference type="NCBI Taxonomy" id="61616"/>
    <lineage>
        <taxon>Eukaryota</taxon>
        <taxon>Metazoa</taxon>
        <taxon>Chordata</taxon>
        <taxon>Craniata</taxon>
        <taxon>Vertebrata</taxon>
        <taxon>Euteleostomi</taxon>
        <taxon>Amphibia</taxon>
        <taxon>Batrachia</taxon>
        <taxon>Anura</taxon>
        <taxon>Pelobatoidea</taxon>
        <taxon>Pelobatidae</taxon>
        <taxon>Pelobates</taxon>
    </lineage>
</organism>
<feature type="region of interest" description="Disordered" evidence="1">
    <location>
        <begin position="143"/>
        <end position="166"/>
    </location>
</feature>
<reference evidence="2" key="1">
    <citation type="submission" date="2022-03" db="EMBL/GenBank/DDBJ databases">
        <authorList>
            <person name="Alioto T."/>
            <person name="Alioto T."/>
            <person name="Gomez Garrido J."/>
        </authorList>
    </citation>
    <scope>NUCLEOTIDE SEQUENCE</scope>
</reference>
<dbReference type="EMBL" id="OW240912">
    <property type="protein sequence ID" value="CAH2219490.1"/>
    <property type="molecule type" value="Genomic_DNA"/>
</dbReference>
<evidence type="ECO:0000313" key="2">
    <source>
        <dbReference type="EMBL" id="CAH2219490.1"/>
    </source>
</evidence>